<evidence type="ECO:0000313" key="2">
    <source>
        <dbReference type="Proteomes" id="UP000653797"/>
    </source>
</evidence>
<name>A0A927AXG3_9BACT</name>
<dbReference type="EMBL" id="JACXAA010000001">
    <property type="protein sequence ID" value="MBD2751624.1"/>
    <property type="molecule type" value="Genomic_DNA"/>
</dbReference>
<dbReference type="RefSeq" id="WP_191037263.1">
    <property type="nucleotide sequence ID" value="NZ_JACXAA010000001.1"/>
</dbReference>
<accession>A0A927AXG3</accession>
<sequence>MITHEESTTLLDLTMDVLEGELADTTPQSGLGVIDRWLEQLHQTDNATDITNTLEQVKTQLKSDQITPGELSELLNTLATQTNEFSTKMGSEGDIAPRLEGVASALRSMAGQLSH</sequence>
<keyword evidence="2" id="KW-1185">Reference proteome</keyword>
<gene>
    <name evidence="1" type="ORF">IC230_01875</name>
</gene>
<protein>
    <submittedName>
        <fullName evidence="1">Uncharacterized protein</fullName>
    </submittedName>
</protein>
<evidence type="ECO:0000313" key="1">
    <source>
        <dbReference type="EMBL" id="MBD2751624.1"/>
    </source>
</evidence>
<organism evidence="1 2">
    <name type="scientific">Spirosoma validum</name>
    <dbReference type="NCBI Taxonomy" id="2771355"/>
    <lineage>
        <taxon>Bacteria</taxon>
        <taxon>Pseudomonadati</taxon>
        <taxon>Bacteroidota</taxon>
        <taxon>Cytophagia</taxon>
        <taxon>Cytophagales</taxon>
        <taxon>Cytophagaceae</taxon>
        <taxon>Spirosoma</taxon>
    </lineage>
</organism>
<comment type="caution">
    <text evidence="1">The sequence shown here is derived from an EMBL/GenBank/DDBJ whole genome shotgun (WGS) entry which is preliminary data.</text>
</comment>
<reference evidence="1" key="1">
    <citation type="submission" date="2020-09" db="EMBL/GenBank/DDBJ databases">
        <authorList>
            <person name="Kim M.K."/>
        </authorList>
    </citation>
    <scope>NUCLEOTIDE SEQUENCE</scope>
    <source>
        <strain evidence="1">BT704</strain>
    </source>
</reference>
<proteinExistence type="predicted"/>
<dbReference type="Proteomes" id="UP000653797">
    <property type="component" value="Unassembled WGS sequence"/>
</dbReference>
<dbReference type="AlphaFoldDB" id="A0A927AXG3"/>